<organism evidence="2 3">
    <name type="scientific">Rhizoctonia solani</name>
    <dbReference type="NCBI Taxonomy" id="456999"/>
    <lineage>
        <taxon>Eukaryota</taxon>
        <taxon>Fungi</taxon>
        <taxon>Dikarya</taxon>
        <taxon>Basidiomycota</taxon>
        <taxon>Agaricomycotina</taxon>
        <taxon>Agaricomycetes</taxon>
        <taxon>Cantharellales</taxon>
        <taxon>Ceratobasidiaceae</taxon>
        <taxon>Rhizoctonia</taxon>
    </lineage>
</organism>
<dbReference type="Pfam" id="PF00656">
    <property type="entry name" value="Peptidase_C14"/>
    <property type="match status" value="1"/>
</dbReference>
<proteinExistence type="predicted"/>
<evidence type="ECO:0000313" key="3">
    <source>
        <dbReference type="Proteomes" id="UP000650533"/>
    </source>
</evidence>
<dbReference type="GO" id="GO:0006508">
    <property type="term" value="P:proteolysis"/>
    <property type="evidence" value="ECO:0007669"/>
    <property type="project" value="UniProtKB-KW"/>
</dbReference>
<dbReference type="Proteomes" id="UP000650533">
    <property type="component" value="Chromosome 13"/>
</dbReference>
<dbReference type="Gene3D" id="3.40.50.12660">
    <property type="match status" value="1"/>
</dbReference>
<dbReference type="InterPro" id="IPR011600">
    <property type="entry name" value="Pept_C14_caspase"/>
</dbReference>
<keyword evidence="2" id="KW-0645">Protease</keyword>
<evidence type="ECO:0000259" key="1">
    <source>
        <dbReference type="Pfam" id="PF00656"/>
    </source>
</evidence>
<sequence length="311" mass="35299">MVPLTSSNVLRILFAFVVQTAMFQNVWMHLITAPHLKNKAPWNFVVPLSNFIACWAKVTCSYEKEEHMRGHIKTVPTLIINPVTSDQSKKWNFKEKIRKMLAVTLDRILVNRLIKRRSEHIVDTPISGRSPLHKAEGLPVYTSQQNQHSQVPLKERSVCLKTPIAKGLSESIATKHVPKGLHKALVIGLNGTYSHGNPLDHAIQDAKNFERCLQKLNTQSEDFHFEVEMLVDEGGKSVPRRKIFKALERLFGGARPNDLLILFFSGHCVRNEINGVVSLVTIEDNESFLLLPSTVLVFCFNSFETNVEHFE</sequence>
<dbReference type="AlphaFoldDB" id="A0A8H8P603"/>
<keyword evidence="2" id="KW-0378">Hydrolase</keyword>
<dbReference type="GeneID" id="67029566"/>
<dbReference type="RefSeq" id="XP_043185575.1">
    <property type="nucleotide sequence ID" value="XM_043327103.1"/>
</dbReference>
<dbReference type="GO" id="GO:0004197">
    <property type="term" value="F:cysteine-type endopeptidase activity"/>
    <property type="evidence" value="ECO:0007669"/>
    <property type="project" value="InterPro"/>
</dbReference>
<dbReference type="EMBL" id="CP059670">
    <property type="protein sequence ID" value="QRW25338.1"/>
    <property type="molecule type" value="Genomic_DNA"/>
</dbReference>
<gene>
    <name evidence="2" type="ORF">RhiXN_07287</name>
</gene>
<feature type="domain" description="Peptidase C14 caspase" evidence="1">
    <location>
        <begin position="183"/>
        <end position="274"/>
    </location>
</feature>
<accession>A0A8H8P603</accession>
<dbReference type="KEGG" id="rsx:RhiXN_07287"/>
<name>A0A8H8P603_9AGAM</name>
<reference evidence="2" key="1">
    <citation type="submission" date="2020-05" db="EMBL/GenBank/DDBJ databases">
        <title>Evolutionary and genomic comparisons of hybrid uninucleate and nonhybrid Rhizoctonia fungi.</title>
        <authorList>
            <person name="Li C."/>
            <person name="Chen X."/>
        </authorList>
    </citation>
    <scope>NUCLEOTIDE SEQUENCE</scope>
    <source>
        <strain evidence="2">AG-1 IA</strain>
    </source>
</reference>
<evidence type="ECO:0000313" key="2">
    <source>
        <dbReference type="EMBL" id="QRW25338.1"/>
    </source>
</evidence>
<protein>
    <submittedName>
        <fullName evidence="2">ICE-like protease (Caspase) p20 domain protein</fullName>
    </submittedName>
</protein>